<evidence type="ECO:0000313" key="2">
    <source>
        <dbReference type="Proteomes" id="UP000488936"/>
    </source>
</evidence>
<dbReference type="EMBL" id="WMJY01000057">
    <property type="protein sequence ID" value="MTH31016.1"/>
    <property type="molecule type" value="Genomic_DNA"/>
</dbReference>
<organism evidence="1 2">
    <name type="scientific">Myroides pelagicus</name>
    <dbReference type="NCBI Taxonomy" id="270914"/>
    <lineage>
        <taxon>Bacteria</taxon>
        <taxon>Pseudomonadati</taxon>
        <taxon>Bacteroidota</taxon>
        <taxon>Flavobacteriia</taxon>
        <taxon>Flavobacteriales</taxon>
        <taxon>Flavobacteriaceae</taxon>
        <taxon>Myroides</taxon>
    </lineage>
</organism>
<dbReference type="InterPro" id="IPR058240">
    <property type="entry name" value="rSAM_sf"/>
</dbReference>
<dbReference type="SUPFAM" id="SSF102114">
    <property type="entry name" value="Radical SAM enzymes"/>
    <property type="match status" value="1"/>
</dbReference>
<dbReference type="InterPro" id="IPR013785">
    <property type="entry name" value="Aldolase_TIM"/>
</dbReference>
<gene>
    <name evidence="1" type="primary">gwsS</name>
    <name evidence="1" type="ORF">GJV77_14175</name>
</gene>
<dbReference type="Gene3D" id="3.20.20.70">
    <property type="entry name" value="Aldolase class I"/>
    <property type="match status" value="1"/>
</dbReference>
<evidence type="ECO:0000313" key="1">
    <source>
        <dbReference type="EMBL" id="MTH31016.1"/>
    </source>
</evidence>
<dbReference type="InterPro" id="IPR026497">
    <property type="entry name" value="GRASP-with-SPASM"/>
</dbReference>
<dbReference type="RefSeq" id="WP_155036982.1">
    <property type="nucleotide sequence ID" value="NZ_JBHTIG010000063.1"/>
</dbReference>
<sequence>MKYIKLYAYCLLTIGKKRFTILDTLHNDIFIFENSYLKYLEGLQKYGLSKILEMENHDSEQIVKFFDFLYTNKIIFITEQPDLFPEIKQIRDTNTDVKKAIIDIRNKIFDFNTIFSQLEYLKCDLVEIRVFKSLSFDVITNIIQSFSTVAIDKIILLIPLNYEVDFYCFLNKVEELILLDYRIHFLIYNVSEHILEKIESKEFVIKSSIYFNIQFVKNSVTGCENCGDIKPEKFFSSSIEEFMEKQLFNSCLNRQISIDENGEIKNCPSMQKSWGNINVKSLIHTYNSKDFRFFWDITKDKIEVCKDCELRNLCHDCRAYTEGDALDHYNKPLKCEYNPYA</sequence>
<dbReference type="NCBIfam" id="TIGR04193">
    <property type="entry name" value="SPASM_w_grasp"/>
    <property type="match status" value="1"/>
</dbReference>
<keyword evidence="2" id="KW-1185">Reference proteome</keyword>
<dbReference type="InterPro" id="IPR023885">
    <property type="entry name" value="4Fe4S-binding_SPASM_dom"/>
</dbReference>
<dbReference type="OrthoDB" id="1073749at2"/>
<accession>A0A7K1GQ78</accession>
<name>A0A7K1GQ78_9FLAO</name>
<dbReference type="AlphaFoldDB" id="A0A7K1GQ78"/>
<comment type="caution">
    <text evidence="1">The sequence shown here is derived from an EMBL/GenBank/DDBJ whole genome shotgun (WGS) entry which is preliminary data.</text>
</comment>
<reference evidence="1 2" key="1">
    <citation type="journal article" date="2006" name="Int. J. Syst. Evol. Microbiol.">
        <title>Myroides pelagicus sp. nov., isolated from seawater in Thailand.</title>
        <authorList>
            <person name="Yoon J."/>
            <person name="Maneerat S."/>
            <person name="Kawai F."/>
            <person name="Yokota A."/>
        </authorList>
    </citation>
    <scope>NUCLEOTIDE SEQUENCE [LARGE SCALE GENOMIC DNA]</scope>
    <source>
        <strain evidence="1 2">SM1T</strain>
    </source>
</reference>
<dbReference type="Proteomes" id="UP000488936">
    <property type="component" value="Unassembled WGS sequence"/>
</dbReference>
<dbReference type="NCBIfam" id="TIGR04085">
    <property type="entry name" value="rSAM_more_4Fe4S"/>
    <property type="match status" value="1"/>
</dbReference>
<protein>
    <submittedName>
        <fullName evidence="1">Grasp-with-spasm system SPASM domain peptide maturase</fullName>
    </submittedName>
</protein>
<proteinExistence type="predicted"/>